<feature type="domain" description="HTH araC/xylS-type" evidence="4">
    <location>
        <begin position="175"/>
        <end position="273"/>
    </location>
</feature>
<reference evidence="5 6" key="1">
    <citation type="submission" date="2019-08" db="EMBL/GenBank/DDBJ databases">
        <title>In-depth cultivation of the pig gut microbiome towards novel bacterial diversity and tailored functional studies.</title>
        <authorList>
            <person name="Wylensek D."/>
            <person name="Hitch T.C.A."/>
            <person name="Clavel T."/>
        </authorList>
    </citation>
    <scope>NUCLEOTIDE SEQUENCE [LARGE SCALE GENOMIC DNA]</scope>
    <source>
        <strain evidence="5 6">BSM-380-WT-5A</strain>
    </source>
</reference>
<dbReference type="GO" id="GO:0003700">
    <property type="term" value="F:DNA-binding transcription factor activity"/>
    <property type="evidence" value="ECO:0007669"/>
    <property type="project" value="InterPro"/>
</dbReference>
<dbReference type="AlphaFoldDB" id="A0A7X2P4A6"/>
<keyword evidence="2" id="KW-0238">DNA-binding</keyword>
<dbReference type="PANTHER" id="PTHR43280:SF2">
    <property type="entry name" value="HTH-TYPE TRANSCRIPTIONAL REGULATOR EXSA"/>
    <property type="match status" value="1"/>
</dbReference>
<organism evidence="5 6">
    <name type="scientific">Oliverpabstia intestinalis</name>
    <dbReference type="NCBI Taxonomy" id="2606633"/>
    <lineage>
        <taxon>Bacteria</taxon>
        <taxon>Bacillati</taxon>
        <taxon>Bacillota</taxon>
        <taxon>Clostridia</taxon>
        <taxon>Lachnospirales</taxon>
        <taxon>Lachnospiraceae</taxon>
        <taxon>Oliverpabstia</taxon>
    </lineage>
</organism>
<evidence type="ECO:0000259" key="4">
    <source>
        <dbReference type="PROSITE" id="PS01124"/>
    </source>
</evidence>
<sequence>MELQYYETIRETGHLQVRFEPVLSPAGVFPAHWHEYVEILYIKDGVLSAIVQAVEYELHTGDLMIINSGDLHMTRTPGCHYLILQISARQLRSYLPDFDQLRFDTLISYTKSKQNAQLFSALHAMETIFQEQPHHYELLFTARLYEFLYILCRDHCTTTASTVTADSDRDRLRITRVMQWIREHYQENLTLDTAASLLAVSREYFCRLFKKYTGQTFLEYLNDVRTIHLAKDLSACDDTITSLMEKHGLTNYKIFLRTFRKLYGTSPQKFRKGKS</sequence>
<evidence type="ECO:0000256" key="2">
    <source>
        <dbReference type="ARBA" id="ARBA00023125"/>
    </source>
</evidence>
<comment type="caution">
    <text evidence="5">The sequence shown here is derived from an EMBL/GenBank/DDBJ whole genome shotgun (WGS) entry which is preliminary data.</text>
</comment>
<dbReference type="Gene3D" id="1.10.10.60">
    <property type="entry name" value="Homeodomain-like"/>
    <property type="match status" value="2"/>
</dbReference>
<dbReference type="SUPFAM" id="SSF46689">
    <property type="entry name" value="Homeodomain-like"/>
    <property type="match status" value="2"/>
</dbReference>
<keyword evidence="1" id="KW-0805">Transcription regulation</keyword>
<evidence type="ECO:0000256" key="3">
    <source>
        <dbReference type="ARBA" id="ARBA00023163"/>
    </source>
</evidence>
<evidence type="ECO:0000313" key="5">
    <source>
        <dbReference type="EMBL" id="MST67084.1"/>
    </source>
</evidence>
<dbReference type="PANTHER" id="PTHR43280">
    <property type="entry name" value="ARAC-FAMILY TRANSCRIPTIONAL REGULATOR"/>
    <property type="match status" value="1"/>
</dbReference>
<dbReference type="InterPro" id="IPR014710">
    <property type="entry name" value="RmlC-like_jellyroll"/>
</dbReference>
<dbReference type="PROSITE" id="PS01124">
    <property type="entry name" value="HTH_ARAC_FAMILY_2"/>
    <property type="match status" value="1"/>
</dbReference>
<dbReference type="InterPro" id="IPR018060">
    <property type="entry name" value="HTH_AraC"/>
</dbReference>
<dbReference type="RefSeq" id="WP_154432547.1">
    <property type="nucleotide sequence ID" value="NZ_JBQHQP010000001.1"/>
</dbReference>
<dbReference type="Pfam" id="PF12833">
    <property type="entry name" value="HTH_18"/>
    <property type="match status" value="1"/>
</dbReference>
<dbReference type="Pfam" id="PF02311">
    <property type="entry name" value="AraC_binding"/>
    <property type="match status" value="1"/>
</dbReference>
<keyword evidence="6" id="KW-1185">Reference proteome</keyword>
<keyword evidence="3" id="KW-0804">Transcription</keyword>
<protein>
    <submittedName>
        <fullName evidence="5">AraC family transcriptional regulator</fullName>
    </submittedName>
</protein>
<dbReference type="InterPro" id="IPR009057">
    <property type="entry name" value="Homeodomain-like_sf"/>
</dbReference>
<dbReference type="SUPFAM" id="SSF51215">
    <property type="entry name" value="Regulatory protein AraC"/>
    <property type="match status" value="1"/>
</dbReference>
<gene>
    <name evidence="5" type="ORF">FYJ57_10190</name>
</gene>
<dbReference type="GO" id="GO:0043565">
    <property type="term" value="F:sequence-specific DNA binding"/>
    <property type="evidence" value="ECO:0007669"/>
    <property type="project" value="InterPro"/>
</dbReference>
<proteinExistence type="predicted"/>
<dbReference type="InterPro" id="IPR003313">
    <property type="entry name" value="AraC-bd"/>
</dbReference>
<evidence type="ECO:0000313" key="6">
    <source>
        <dbReference type="Proteomes" id="UP000440513"/>
    </source>
</evidence>
<accession>A0A7X2P4A6</accession>
<dbReference type="Proteomes" id="UP000440513">
    <property type="component" value="Unassembled WGS sequence"/>
</dbReference>
<name>A0A7X2P4A6_9FIRM</name>
<dbReference type="Gene3D" id="2.60.120.10">
    <property type="entry name" value="Jelly Rolls"/>
    <property type="match status" value="1"/>
</dbReference>
<evidence type="ECO:0000256" key="1">
    <source>
        <dbReference type="ARBA" id="ARBA00023015"/>
    </source>
</evidence>
<dbReference type="InterPro" id="IPR037923">
    <property type="entry name" value="HTH-like"/>
</dbReference>
<dbReference type="SMART" id="SM00342">
    <property type="entry name" value="HTH_ARAC"/>
    <property type="match status" value="1"/>
</dbReference>
<dbReference type="EMBL" id="VUMS01000017">
    <property type="protein sequence ID" value="MST67084.1"/>
    <property type="molecule type" value="Genomic_DNA"/>
</dbReference>